<evidence type="ECO:0000313" key="16">
    <source>
        <dbReference type="EMBL" id="ANF95763.1"/>
    </source>
</evidence>
<dbReference type="InterPro" id="IPR047213">
    <property type="entry name" value="TPP_PYR_PDC_IPDC-like"/>
</dbReference>
<comment type="cofactor">
    <cofactor evidence="2">
        <name>thiamine diphosphate</name>
        <dbReference type="ChEBI" id="CHEBI:58937"/>
    </cofactor>
</comment>
<dbReference type="STRING" id="1616788.AR543_06930"/>
<evidence type="ECO:0000256" key="9">
    <source>
        <dbReference type="ARBA" id="ARBA00023052"/>
    </source>
</evidence>
<feature type="domain" description="Thiamine pyrophosphate enzyme N-terminal TPP-binding" evidence="15">
    <location>
        <begin position="10"/>
        <end position="115"/>
    </location>
</feature>
<evidence type="ECO:0000259" key="14">
    <source>
        <dbReference type="Pfam" id="PF02775"/>
    </source>
</evidence>
<dbReference type="Gene3D" id="3.40.50.1220">
    <property type="entry name" value="TPP-binding domain"/>
    <property type="match status" value="1"/>
</dbReference>
<dbReference type="SUPFAM" id="SSF52467">
    <property type="entry name" value="DHS-like NAD/FAD-binding domain"/>
    <property type="match status" value="1"/>
</dbReference>
<dbReference type="CDD" id="cd07038">
    <property type="entry name" value="TPP_PYR_PDC_IPDC_like"/>
    <property type="match status" value="1"/>
</dbReference>
<comment type="similarity">
    <text evidence="4 12">Belongs to the TPP enzyme family.</text>
</comment>
<keyword evidence="6 11" id="KW-0479">Metal-binding</keyword>
<evidence type="ECO:0000256" key="4">
    <source>
        <dbReference type="ARBA" id="ARBA00007812"/>
    </source>
</evidence>
<evidence type="ECO:0000256" key="12">
    <source>
        <dbReference type="RuleBase" id="RU362132"/>
    </source>
</evidence>
<keyword evidence="7" id="KW-0210">Decarboxylase</keyword>
<proteinExistence type="inferred from homology"/>
<feature type="domain" description="Thiamine pyrophosphate enzyme TPP-binding" evidence="14">
    <location>
        <begin position="396"/>
        <end position="533"/>
    </location>
</feature>
<dbReference type="CDD" id="cd02005">
    <property type="entry name" value="TPP_PDC_IPDC"/>
    <property type="match status" value="1"/>
</dbReference>
<dbReference type="Pfam" id="PF02776">
    <property type="entry name" value="TPP_enzyme_N"/>
    <property type="match status" value="1"/>
</dbReference>
<dbReference type="InterPro" id="IPR047214">
    <property type="entry name" value="TPP_PDC_IPDC"/>
</dbReference>
<evidence type="ECO:0000256" key="11">
    <source>
        <dbReference type="PIRSR" id="PIRSR036565-2"/>
    </source>
</evidence>
<dbReference type="GO" id="GO:0030976">
    <property type="term" value="F:thiamine pyrophosphate binding"/>
    <property type="evidence" value="ECO:0007669"/>
    <property type="project" value="InterPro"/>
</dbReference>
<reference evidence="16 17" key="2">
    <citation type="journal article" date="2016" name="Int. J. Syst. Evol. Microbiol.">
        <title>Paenibacillus bovis sp. nov., isolated from raw yak (Bos grunniens) milk.</title>
        <authorList>
            <person name="Gao C."/>
            <person name="Han J."/>
            <person name="Liu Z."/>
            <person name="Xu X."/>
            <person name="Hang F."/>
            <person name="Wu Z."/>
        </authorList>
    </citation>
    <scope>NUCLEOTIDE SEQUENCE [LARGE SCALE GENOMIC DNA]</scope>
    <source>
        <strain evidence="16 17">BD3526</strain>
    </source>
</reference>
<dbReference type="PANTHER" id="PTHR43452">
    <property type="entry name" value="PYRUVATE DECARBOXYLASE"/>
    <property type="match status" value="1"/>
</dbReference>
<evidence type="ECO:0000256" key="5">
    <source>
        <dbReference type="ARBA" id="ARBA00020054"/>
    </source>
</evidence>
<reference evidence="17" key="1">
    <citation type="submission" date="2015-10" db="EMBL/GenBank/DDBJ databases">
        <title>Genome of Paenibacillus bovis sp. nov.</title>
        <authorList>
            <person name="Wu Z."/>
            <person name="Gao C."/>
            <person name="Liu Z."/>
            <person name="Zheng H."/>
        </authorList>
    </citation>
    <scope>NUCLEOTIDE SEQUENCE [LARGE SCALE GENOMIC DNA]</scope>
    <source>
        <strain evidence="17">BD3526</strain>
    </source>
</reference>
<name>A0A172ZE38_9BACL</name>
<organism evidence="16 17">
    <name type="scientific">Paenibacillus bovis</name>
    <dbReference type="NCBI Taxonomy" id="1616788"/>
    <lineage>
        <taxon>Bacteria</taxon>
        <taxon>Bacillati</taxon>
        <taxon>Bacillota</taxon>
        <taxon>Bacilli</taxon>
        <taxon>Bacillales</taxon>
        <taxon>Paenibacillaceae</taxon>
        <taxon>Paenibacillus</taxon>
    </lineage>
</organism>
<dbReference type="InterPro" id="IPR011766">
    <property type="entry name" value="TPP_enzyme_TPP-bd"/>
</dbReference>
<comment type="cofactor">
    <cofactor evidence="1">
        <name>a metal cation</name>
        <dbReference type="ChEBI" id="CHEBI:25213"/>
    </cofactor>
</comment>
<dbReference type="Pfam" id="PF00205">
    <property type="entry name" value="TPP_enzyme_M"/>
    <property type="match status" value="1"/>
</dbReference>
<comment type="function">
    <text evidence="3">Decarboxylates branched-chain and aromatic alpha-keto acids to aldehydes.</text>
</comment>
<feature type="binding site" evidence="11">
    <location>
        <position position="464"/>
    </location>
    <ligand>
        <name>Mg(2+)</name>
        <dbReference type="ChEBI" id="CHEBI:18420"/>
    </ligand>
</feature>
<keyword evidence="10" id="KW-0456">Lyase</keyword>
<evidence type="ECO:0000256" key="3">
    <source>
        <dbReference type="ARBA" id="ARBA00002938"/>
    </source>
</evidence>
<feature type="domain" description="Thiamine pyrophosphate enzyme central" evidence="13">
    <location>
        <begin position="201"/>
        <end position="320"/>
    </location>
</feature>
<evidence type="ECO:0000259" key="13">
    <source>
        <dbReference type="Pfam" id="PF00205"/>
    </source>
</evidence>
<dbReference type="InterPro" id="IPR012001">
    <property type="entry name" value="Thiamin_PyroP_enz_TPP-bd_dom"/>
</dbReference>
<dbReference type="InterPro" id="IPR012000">
    <property type="entry name" value="Thiamin_PyroP_enz_cen_dom"/>
</dbReference>
<dbReference type="GO" id="GO:0004737">
    <property type="term" value="F:pyruvate decarboxylase activity"/>
    <property type="evidence" value="ECO:0007669"/>
    <property type="project" value="TreeGrafter"/>
</dbReference>
<dbReference type="RefSeq" id="WP_060533000.1">
    <property type="nucleotide sequence ID" value="NZ_CP013023.1"/>
</dbReference>
<dbReference type="InterPro" id="IPR029035">
    <property type="entry name" value="DHS-like_NAD/FAD-binding_dom"/>
</dbReference>
<evidence type="ECO:0000256" key="8">
    <source>
        <dbReference type="ARBA" id="ARBA00022842"/>
    </source>
</evidence>
<evidence type="ECO:0000256" key="1">
    <source>
        <dbReference type="ARBA" id="ARBA00001920"/>
    </source>
</evidence>
<dbReference type="InterPro" id="IPR012110">
    <property type="entry name" value="PDC/IPDC-like"/>
</dbReference>
<keyword evidence="9 12" id="KW-0786">Thiamine pyrophosphate</keyword>
<dbReference type="FunFam" id="3.40.50.970:FF:000019">
    <property type="entry name" value="Pyruvate decarboxylase isozyme"/>
    <property type="match status" value="1"/>
</dbReference>
<dbReference type="Pfam" id="PF02775">
    <property type="entry name" value="TPP_enzyme_C"/>
    <property type="match status" value="1"/>
</dbReference>
<dbReference type="GO" id="GO:0000287">
    <property type="term" value="F:magnesium ion binding"/>
    <property type="evidence" value="ECO:0007669"/>
    <property type="project" value="InterPro"/>
</dbReference>
<dbReference type="InterPro" id="IPR029061">
    <property type="entry name" value="THDP-binding"/>
</dbReference>
<accession>A0A172ZE38</accession>
<keyword evidence="17" id="KW-1185">Reference proteome</keyword>
<dbReference type="FunFam" id="3.40.50.970:FF:000024">
    <property type="entry name" value="Pyruvate decarboxylase isozyme"/>
    <property type="match status" value="1"/>
</dbReference>
<dbReference type="PIRSF" id="PIRSF036565">
    <property type="entry name" value="Pyruvt_ip_decrb"/>
    <property type="match status" value="1"/>
</dbReference>
<comment type="cofactor">
    <cofactor evidence="11">
        <name>Mg(2+)</name>
        <dbReference type="ChEBI" id="CHEBI:18420"/>
    </cofactor>
    <text evidence="11">Binds 1 Mg(2+) per subunit.</text>
</comment>
<evidence type="ECO:0000256" key="7">
    <source>
        <dbReference type="ARBA" id="ARBA00022793"/>
    </source>
</evidence>
<gene>
    <name evidence="16" type="ORF">AR543_06930</name>
</gene>
<dbReference type="AlphaFoldDB" id="A0A172ZE38"/>
<dbReference type="OrthoDB" id="4494979at2"/>
<dbReference type="PANTHER" id="PTHR43452:SF30">
    <property type="entry name" value="PYRUVATE DECARBOXYLASE ISOZYME 1-RELATED"/>
    <property type="match status" value="1"/>
</dbReference>
<evidence type="ECO:0000259" key="15">
    <source>
        <dbReference type="Pfam" id="PF02776"/>
    </source>
</evidence>
<dbReference type="GO" id="GO:0000949">
    <property type="term" value="P:aromatic amino acid family catabolic process to alcohol via Ehrlich pathway"/>
    <property type="evidence" value="ECO:0007669"/>
    <property type="project" value="TreeGrafter"/>
</dbReference>
<dbReference type="EMBL" id="CP013023">
    <property type="protein sequence ID" value="ANF95763.1"/>
    <property type="molecule type" value="Genomic_DNA"/>
</dbReference>
<dbReference type="SUPFAM" id="SSF52518">
    <property type="entry name" value="Thiamin diphosphate-binding fold (THDP-binding)"/>
    <property type="match status" value="2"/>
</dbReference>
<sequence length="560" mass="62367">MSTLTQTGTTLGNYLLDSLQQEGITEIFGVPGDYNFTLLDTLEKYEGIGFVPARNELNAGYAADGYARIKGIAAMITTFGVGEMSACNAIAGAYSENVPIIHIVGTPKMQAQQGKKLMHHTLLDGDYDVFRRVYEPITAYTTVLTPENAMFEIPQAIHIAKTTGKPVYLMVAIDLVTQQVLQHTAEQQPLKTSESSLQAAINHARQLLEASENAVLLSDSTVLRQRWQEPARQLAEALNIPAASTMMGKSGFDESHARYIGMYSGAFGNQEVTETVENADTVIALGLIWSDTNTANFTAQLDMNKVINIQPQSVMIGEAVYQNIRGEDMISALIELGWMSMSSVPEMSFPYDEQKGQLEEPLNTSYYYPRFQQMIQENDIVITETGTLFYGMSQLRLPHQAMYIGQGGWQSIGYATPSTFGASIAAPDRRVLLFTGEGSMQLTVQELSSMLEYGCKPIIFVLNNGGYTIEKYLNVKEEVAKQTYNEIPVWNYTQLISTFGREAYTARVTTNGELDEAIRQAEQEQQHRLCLIEMIAGDPMDAPDYMKKIREFMQEQEKQQ</sequence>
<evidence type="ECO:0000256" key="6">
    <source>
        <dbReference type="ARBA" id="ARBA00022723"/>
    </source>
</evidence>
<evidence type="ECO:0000256" key="2">
    <source>
        <dbReference type="ARBA" id="ARBA00001964"/>
    </source>
</evidence>
<feature type="binding site" evidence="11">
    <location>
        <position position="466"/>
    </location>
    <ligand>
        <name>Mg(2+)</name>
        <dbReference type="ChEBI" id="CHEBI:18420"/>
    </ligand>
</feature>
<dbReference type="Proteomes" id="UP000078148">
    <property type="component" value="Chromosome"/>
</dbReference>
<dbReference type="KEGG" id="pbv:AR543_06930"/>
<protein>
    <recommendedName>
        <fullName evidence="5">Alpha-keto-acid decarboxylase</fullName>
    </recommendedName>
</protein>
<dbReference type="GO" id="GO:0005829">
    <property type="term" value="C:cytosol"/>
    <property type="evidence" value="ECO:0007669"/>
    <property type="project" value="TreeGrafter"/>
</dbReference>
<evidence type="ECO:0000313" key="17">
    <source>
        <dbReference type="Proteomes" id="UP000078148"/>
    </source>
</evidence>
<dbReference type="Gene3D" id="3.40.50.970">
    <property type="match status" value="2"/>
</dbReference>
<keyword evidence="8 11" id="KW-0460">Magnesium</keyword>
<evidence type="ECO:0000256" key="10">
    <source>
        <dbReference type="ARBA" id="ARBA00023239"/>
    </source>
</evidence>